<dbReference type="KEGG" id="dpl:KGM_202845"/>
<organism evidence="1 2">
    <name type="scientific">Danaus plexippus plexippus</name>
    <dbReference type="NCBI Taxonomy" id="278856"/>
    <lineage>
        <taxon>Eukaryota</taxon>
        <taxon>Metazoa</taxon>
        <taxon>Ecdysozoa</taxon>
        <taxon>Arthropoda</taxon>
        <taxon>Hexapoda</taxon>
        <taxon>Insecta</taxon>
        <taxon>Pterygota</taxon>
        <taxon>Neoptera</taxon>
        <taxon>Endopterygota</taxon>
        <taxon>Lepidoptera</taxon>
        <taxon>Glossata</taxon>
        <taxon>Ditrysia</taxon>
        <taxon>Papilionoidea</taxon>
        <taxon>Nymphalidae</taxon>
        <taxon>Danainae</taxon>
        <taxon>Danaini</taxon>
        <taxon>Danaina</taxon>
        <taxon>Danaus</taxon>
        <taxon>Danaus</taxon>
    </lineage>
</organism>
<proteinExistence type="predicted"/>
<gene>
    <name evidence="1" type="ORF">KGM_202845</name>
</gene>
<dbReference type="AlphaFoldDB" id="A0A212EX41"/>
<evidence type="ECO:0000313" key="2">
    <source>
        <dbReference type="Proteomes" id="UP000007151"/>
    </source>
</evidence>
<protein>
    <submittedName>
        <fullName evidence="1">Uncharacterized protein</fullName>
    </submittedName>
</protein>
<name>A0A212EX41_DANPL</name>
<accession>A0A212EX41</accession>
<keyword evidence="2" id="KW-1185">Reference proteome</keyword>
<sequence>MPASVSSTYNPRSTKTLNTIKIITELRKFNINTKKLNISIIYVYTYVARGRTNGKEAGSWTREEHLNKTIAMRCNQYYSYRRTTRWTRPDQTRQCWTTPHHTGLHGTRPNNTPEPQHRIPLIYILCYSRDDSVCWTYND</sequence>
<dbReference type="InParanoid" id="A0A212EX41"/>
<dbReference type="Proteomes" id="UP000007151">
    <property type="component" value="Unassembled WGS sequence"/>
</dbReference>
<reference evidence="1 2" key="1">
    <citation type="journal article" date="2011" name="Cell">
        <title>The monarch butterfly genome yields insights into long-distance migration.</title>
        <authorList>
            <person name="Zhan S."/>
            <person name="Merlin C."/>
            <person name="Boore J.L."/>
            <person name="Reppert S.M."/>
        </authorList>
    </citation>
    <scope>NUCLEOTIDE SEQUENCE [LARGE SCALE GENOMIC DNA]</scope>
    <source>
        <strain evidence="1">F-2</strain>
    </source>
</reference>
<comment type="caution">
    <text evidence="1">The sequence shown here is derived from an EMBL/GenBank/DDBJ whole genome shotgun (WGS) entry which is preliminary data.</text>
</comment>
<dbReference type="EMBL" id="AGBW02011856">
    <property type="protein sequence ID" value="OWR46017.1"/>
    <property type="molecule type" value="Genomic_DNA"/>
</dbReference>
<evidence type="ECO:0000313" key="1">
    <source>
        <dbReference type="EMBL" id="OWR46017.1"/>
    </source>
</evidence>